<proteinExistence type="predicted"/>
<dbReference type="EMBL" id="CM044708">
    <property type="protein sequence ID" value="KAI5648855.1"/>
    <property type="molecule type" value="Genomic_DNA"/>
</dbReference>
<organism evidence="1 2">
    <name type="scientific">Catharanthus roseus</name>
    <name type="common">Madagascar periwinkle</name>
    <name type="synonym">Vinca rosea</name>
    <dbReference type="NCBI Taxonomy" id="4058"/>
    <lineage>
        <taxon>Eukaryota</taxon>
        <taxon>Viridiplantae</taxon>
        <taxon>Streptophyta</taxon>
        <taxon>Embryophyta</taxon>
        <taxon>Tracheophyta</taxon>
        <taxon>Spermatophyta</taxon>
        <taxon>Magnoliopsida</taxon>
        <taxon>eudicotyledons</taxon>
        <taxon>Gunneridae</taxon>
        <taxon>Pentapetalae</taxon>
        <taxon>asterids</taxon>
        <taxon>lamiids</taxon>
        <taxon>Gentianales</taxon>
        <taxon>Apocynaceae</taxon>
        <taxon>Rauvolfioideae</taxon>
        <taxon>Vinceae</taxon>
        <taxon>Catharanthinae</taxon>
        <taxon>Catharanthus</taxon>
    </lineage>
</organism>
<accession>A0ACB9ZN47</accession>
<protein>
    <submittedName>
        <fullName evidence="1">Uncharacterized protein</fullName>
    </submittedName>
</protein>
<comment type="caution">
    <text evidence="1">The sequence shown here is derived from an EMBL/GenBank/DDBJ whole genome shotgun (WGS) entry which is preliminary data.</text>
</comment>
<name>A0ACB9ZN47_CATRO</name>
<evidence type="ECO:0000313" key="2">
    <source>
        <dbReference type="Proteomes" id="UP001060085"/>
    </source>
</evidence>
<gene>
    <name evidence="1" type="ORF">M9H77_34860</name>
</gene>
<keyword evidence="2" id="KW-1185">Reference proteome</keyword>
<reference evidence="2" key="1">
    <citation type="journal article" date="2023" name="Nat. Plants">
        <title>Single-cell RNA sequencing provides a high-resolution roadmap for understanding the multicellular compartmentation of specialized metabolism.</title>
        <authorList>
            <person name="Sun S."/>
            <person name="Shen X."/>
            <person name="Li Y."/>
            <person name="Li Y."/>
            <person name="Wang S."/>
            <person name="Li R."/>
            <person name="Zhang H."/>
            <person name="Shen G."/>
            <person name="Guo B."/>
            <person name="Wei J."/>
            <person name="Xu J."/>
            <person name="St-Pierre B."/>
            <person name="Chen S."/>
            <person name="Sun C."/>
        </authorList>
    </citation>
    <scope>NUCLEOTIDE SEQUENCE [LARGE SCALE GENOMIC DNA]</scope>
</reference>
<evidence type="ECO:0000313" key="1">
    <source>
        <dbReference type="EMBL" id="KAI5648855.1"/>
    </source>
</evidence>
<dbReference type="Proteomes" id="UP001060085">
    <property type="component" value="Linkage Group LG08"/>
</dbReference>
<sequence>MESLISIASSVLTQSTKRRIQIFRNEIPFILTNAERTTDFVSLMVELIFTTLAIYDDRGSRKAVDDLIVKCLSEVPFMKSFAATLVQTMEKQLKFQSYIGCHRLIKWSCLLLTESQFTSVSKNALCRVAQAQASVLHIAMQGSFRVKRACKRTFFHLFLKTPDVFKTYMEELKSSRISCKDCPEFVSLLLEYSSSNLVLFDQWRQWFLDIYVNTVLNAKEKPGKGLSEAFLPLFLHLSHEDLKSTIIPASVKMLKRNPELVLESVGVLLQSIKLDLSKYAMEILPVVLSQARHADEGRRLVALAIIRCLSQKSSSPDVLEEMFTAVKLVIGGSEGRLTFPYQRVGMINALQEISNAPEGKYLNSLSSTICSFLISCYKDDGNEEVKIACLSSLASWAARSADAIQQDVVSFISSGLKEKEALRRGHLRCLRFIFKNGDAVYKMSSLLTTLLQLVKTGFTKAVQRLDGIYALLCVAKIIYVDVKADEAVAKEKIWSLISLNEPSLVPVSLASKLSADDCMTCLDLFEVLLVDHHNRVLETFSISALLQFVLFTLFHPNWNIRKVAYGSSKKILAAVPQLSEVILLEFSKYLCVVSEKAFLMKASDAENLFDAQIPFLPPVELSVKALVVVAPAVLAATPNACVQLFCCSHHPFLVCASKRNAVWKRVQKCLQMHGVDAIGLVTANVVELCKGLLDSRGLLSSEYLQQEAALYSLSTLMSIIPGDTYAEFEKYFKNLADRSAHDNLTEKDIQIFRTPEGMLSTEQGVYIAESVTSKNIKQAKGRFRVYDDEDTLDLVNSNHSAKREPSSKDLAGVGKKDSGKLTKKADKAKTAKEEARELQLKEESSVRERVLRIQKNLSLMLRAMGDMATANPVFAHSQLPSLVNIVSPLLRSPIVGDVAYETMVQLSKCTAPPLCNWSLEIATALRLIAVEVVDFVWNFIPSDADGELNGRPSLSLFERVINGLSVSCKSGPLPVDSFTFVFPILEKILSSPKKTGLHDDVLRILYSHMDPVLPLPRVRMLSVLYHVLGIVPAYQASIGPALNELCLGLQPDEFASAMTGVYAKEVHVRMACLNAVKCIPAVSNCTIPQNVEVATSIWLALHDPEKSVAQTAEDIWDRYGYDFGTEYSGLFKALSHINYNVRVAAAEALAAALDESPDTIQECLSTLFSLYIHDVGMSDHNIDAGWLGRQGIALALYSVADVLRTQDLPVVMTFLISRALADSNSDVRGRMINAGIMIIDKHGRDNVSLLFPIFENYLNKKASDEEKYDLVREGVVIFTGALAKHLEKDDPKVHAVVEKLLDVLNTPSEAVQRAVSTCLSPLMQSKQEDAPALVSRLLDRLMKSDKYGERRGAAFGLAGVVKGFGISCLKKYGIGKVLQEGLADRNSAKSREGALLAFECLCEKLGRLFEPYVIQMLPLLLVSFSDQVMAVREAAEGAARAMMSQLTAQGVKLVLPSLLKGLEDKAWRTKQSSVQLLGAMAYCAPQQLSQCLPKIVPKLTEVLTDTHPKVQSAGQTALQQVGSVIKNPEISALVPTLLMGLTDPNEYTKYSLDILLQTTFVNSIDAPSLALLVPIVHRGLRERSAETKKKAAQIVGNMCSLVTEPNDMIPYIGLLLPEVKKVLVDPIPEVRTVAARALGSLIRGMGEENFPDLVSWLLDTLKSDGSNVEHSGAAQGLSEVLAALGREYFENILPDIIRNCSHQKASVRDGYLTLFRYLPRSLGVQFQNYLQQVLPAILDGLADENESVRDAALSAGHVLVEHYATTSLPLLLPAVEDGIFNDNWRIRQSSVELLGDLLFKVAGTSGKAHLEGGSDDEGASTEAQGRAIIEVLGRDKRNEVLAALYMVRTDVSITVRQAALHVWKTIVANTPKTLKEIMPVLMNTLISSLASSSSERRQVAGRALGELVRKLGERVLPLIIPILSQGLNDPDPSRRQGVCIGLSEVMASAGKSQLLSFMDELIPTIRTALCDSMSEVRESAGQAFSTLYKSAGMQAIDEIVPTLLHALEDDKTSDTALDGLKQILSVRTAAVLPHILPKLVHLPLTAFNAHALGALAEVAGPGLDSHLSTVLPALLAATGDADEEVQNLAKKAAETVVLVIDEEGIEALISELLKAVGDTQASIRRSASYLIGYLFKNSKLYLVDEAPNMISTLIILLSDTDSETVLVAWEALSRVISSIPKEVLPSYIKLVRDAVSTSRDKERRKKKGGPVLIPGLCLPKALQPLLPIFLQGLISGSSELREQAALGLGELIEVTSEKALKEFVIPITGPLIRIIGDRFPWQVKSAILSTLSIIIRKGGMSLKPFLPQLQTTFIKCLQDNTRTVRSSAALALGKLSALSNRVDPLVGDLLSGLQTPDVGVREAILTALKGVVKHAGQSVGPVVRTRIYTLLKDLIYSEDEQLRTSSSSIFGIISQYLEDVQISEVLREFPASASSPNWATRHGSVLTISAILRQNPAEICGSHLFPTVVNCLKTNLKDEKFPVREASLRALGRLLLHQVQSDPSNSSAHSETLSSIVLAMQDDSSEVRRRALSSLKAVAKANPSAVTIHASVFGPVLAECLKDGSTPVRLAAERCALHAFQLAKGPENVQAAQKYITGLDARRMSKLPEHSDDSDNSEDETSSSL</sequence>